<dbReference type="PANTHER" id="PTHR30288">
    <property type="entry name" value="FLAGELLAR CAP/ASSEMBLY PROTEIN FLID"/>
    <property type="match status" value="1"/>
</dbReference>
<comment type="subcellular location">
    <subcellularLocation>
        <location evidence="5">Secreted</location>
    </subcellularLocation>
    <subcellularLocation>
        <location evidence="5">Bacterial flagellum</location>
    </subcellularLocation>
</comment>
<evidence type="ECO:0000259" key="6">
    <source>
        <dbReference type="Pfam" id="PF02465"/>
    </source>
</evidence>
<evidence type="ECO:0000256" key="5">
    <source>
        <dbReference type="RuleBase" id="RU362066"/>
    </source>
</evidence>
<dbReference type="Pfam" id="PF02465">
    <property type="entry name" value="FliD_N"/>
    <property type="match status" value="1"/>
</dbReference>
<dbReference type="Pfam" id="PF07195">
    <property type="entry name" value="FliD_C"/>
    <property type="match status" value="1"/>
</dbReference>
<protein>
    <recommendedName>
        <fullName evidence="5">Flagellar hook-associated protein 2</fullName>
        <shortName evidence="5">HAP2</shortName>
    </recommendedName>
    <alternativeName>
        <fullName evidence="5">Flagellar cap protein</fullName>
    </alternativeName>
</protein>
<dbReference type="RefSeq" id="WP_188640769.1">
    <property type="nucleotide sequence ID" value="NZ_BMID01000001.1"/>
</dbReference>
<keyword evidence="8" id="KW-0969">Cilium</keyword>
<comment type="subunit">
    <text evidence="2 5">Homopentamer.</text>
</comment>
<sequence>MFASISNLISGNTGINSGQIVADLVQITREPRETAINQKQQLNSARISALASASSSLNTFADALQGILDGRRFSGDLVSSDGGVAIASFIEGQTPKGLPVTMEVKQLASEQKLISRNYTDAAQPVGQGTLTLATSTGSFDIVIDGTNDSLTGLRDAINTADAGVTASIVTDNLGTRLVIAGQDGADQAFTLTPPAAPNALNDFAYPPTVDGGMTQLSQALDSIVVVDGVQLVNSSNEINTAIEGVTLSLLKAKPGETITISASEPPTTTRELVTEFIDAFNSLKKGLNTATAPGLDGVQGGPLAGNRAIRDMVSKLARMSSETLSSTGPFRTLADIGVRTARDGTLELDSAAYDRAIALDPDAVASMLDPLEPDANNPGIAGTLDKIRDTLQDSNGPLALAKKRFDEINTKLAEMRVELDEDIEKYQANLQQTYANMDRQLAVLKQTQAYLKQQISIWNSTGED</sequence>
<dbReference type="Pfam" id="PF07196">
    <property type="entry name" value="Flagellin_IN"/>
    <property type="match status" value="1"/>
</dbReference>
<dbReference type="EMBL" id="BMID01000001">
    <property type="protein sequence ID" value="GFZ96354.1"/>
    <property type="molecule type" value="Genomic_DNA"/>
</dbReference>
<evidence type="ECO:0000256" key="2">
    <source>
        <dbReference type="ARBA" id="ARBA00011255"/>
    </source>
</evidence>
<feature type="coiled-coil region" evidence="5">
    <location>
        <begin position="398"/>
        <end position="447"/>
    </location>
</feature>
<keyword evidence="9" id="KW-1185">Reference proteome</keyword>
<proteinExistence type="inferred from homology"/>
<comment type="caution">
    <text evidence="8">The sequence shown here is derived from an EMBL/GenBank/DDBJ whole genome shotgun (WGS) entry which is preliminary data.</text>
</comment>
<comment type="function">
    <text evidence="5">Required for morphogenesis and for the elongation of the flagellar filament by facilitating polymerization of the flagellin monomers at the tip of growing filament. Forms a capping structure, which prevents flagellin subunits (transported through the central channel of the flagellum) from leaking out without polymerization at the distal end.</text>
</comment>
<evidence type="ECO:0000313" key="9">
    <source>
        <dbReference type="Proteomes" id="UP000603317"/>
    </source>
</evidence>
<keyword evidence="3 5" id="KW-0175">Coiled coil</keyword>
<feature type="domain" description="Flagellar hook-associated protein 2 N-terminal" evidence="6">
    <location>
        <begin position="13"/>
        <end position="111"/>
    </location>
</feature>
<dbReference type="PANTHER" id="PTHR30288:SF0">
    <property type="entry name" value="FLAGELLAR HOOK-ASSOCIATED PROTEIN 2"/>
    <property type="match status" value="1"/>
</dbReference>
<dbReference type="InterPro" id="IPR003481">
    <property type="entry name" value="FliD_N"/>
</dbReference>
<evidence type="ECO:0000259" key="7">
    <source>
        <dbReference type="Pfam" id="PF07195"/>
    </source>
</evidence>
<comment type="similarity">
    <text evidence="1 5">Belongs to the FliD family.</text>
</comment>
<evidence type="ECO:0000256" key="3">
    <source>
        <dbReference type="ARBA" id="ARBA00023054"/>
    </source>
</evidence>
<name>A0ABQ1F1C1_9SPHN</name>
<dbReference type="InterPro" id="IPR010810">
    <property type="entry name" value="Flagellin_hook_IN_motif"/>
</dbReference>
<dbReference type="Proteomes" id="UP000603317">
    <property type="component" value="Unassembled WGS sequence"/>
</dbReference>
<evidence type="ECO:0000256" key="1">
    <source>
        <dbReference type="ARBA" id="ARBA00009764"/>
    </source>
</evidence>
<gene>
    <name evidence="8" type="primary">fliD</name>
    <name evidence="8" type="ORF">GCM10010923_00180</name>
</gene>
<organism evidence="8 9">
    <name type="scientific">Blastomonas marina</name>
    <dbReference type="NCBI Taxonomy" id="1867408"/>
    <lineage>
        <taxon>Bacteria</taxon>
        <taxon>Pseudomonadati</taxon>
        <taxon>Pseudomonadota</taxon>
        <taxon>Alphaproteobacteria</taxon>
        <taxon>Sphingomonadales</taxon>
        <taxon>Sphingomonadaceae</taxon>
        <taxon>Blastomonas</taxon>
    </lineage>
</organism>
<dbReference type="InterPro" id="IPR040026">
    <property type="entry name" value="FliD"/>
</dbReference>
<keyword evidence="8" id="KW-0966">Cell projection</keyword>
<reference evidence="9" key="1">
    <citation type="journal article" date="2019" name="Int. J. Syst. Evol. Microbiol.">
        <title>The Global Catalogue of Microorganisms (GCM) 10K type strain sequencing project: providing services to taxonomists for standard genome sequencing and annotation.</title>
        <authorList>
            <consortium name="The Broad Institute Genomics Platform"/>
            <consortium name="The Broad Institute Genome Sequencing Center for Infectious Disease"/>
            <person name="Wu L."/>
            <person name="Ma J."/>
        </authorList>
    </citation>
    <scope>NUCLEOTIDE SEQUENCE [LARGE SCALE GENOMIC DNA]</scope>
    <source>
        <strain evidence="9">CGMCC 1.15297</strain>
    </source>
</reference>
<keyword evidence="5" id="KW-0964">Secreted</keyword>
<keyword evidence="8" id="KW-0282">Flagellum</keyword>
<evidence type="ECO:0000256" key="4">
    <source>
        <dbReference type="ARBA" id="ARBA00023143"/>
    </source>
</evidence>
<keyword evidence="4 5" id="KW-0975">Bacterial flagellum</keyword>
<evidence type="ECO:0000313" key="8">
    <source>
        <dbReference type="EMBL" id="GFZ96354.1"/>
    </source>
</evidence>
<feature type="domain" description="Flagellar hook-associated protein 2 C-terminal" evidence="7">
    <location>
        <begin position="220"/>
        <end position="441"/>
    </location>
</feature>
<accession>A0ABQ1F1C1</accession>
<dbReference type="InterPro" id="IPR010809">
    <property type="entry name" value="FliD_C"/>
</dbReference>